<feature type="transmembrane region" description="Helical" evidence="1">
    <location>
        <begin position="325"/>
        <end position="342"/>
    </location>
</feature>
<dbReference type="RefSeq" id="WP_338445287.1">
    <property type="nucleotide sequence ID" value="NZ_CP144918.1"/>
</dbReference>
<sequence>MRVAILSAIHPTGDDGEGPVRGHLTVAGRSAAAFQLDLALRLGCERIVCFAEGLDEAVLPLLHHAEQAGASFHALGSARALSGLVKAQDDLFVFAEGVVPDPLAAGELLAERPGIVTLPAEAGLEAGFERIDRDHAWAGLARLPGSAVERLAEMPIDVDAVPALLRVGLQSGMRLVPLPRASLVERRWTLLRDERDAQSFEAAWLHRRIVPTSFAAPAYATADRISLAFAPRFLARRGRALLPFAGGFLGLGGALLAAHGQMAAVAFGLLAVGAFLLRMGLTLGALLRDEPMRGWSGRLLRAVPGLAVDAAILAVVALVAPSAALAAWVFAGLVALLALRATQRAGAGVASVVATDRAALAALLVPCAATGQLLPAIQAIALIGLVFLASNCRASTDNADLTMSR</sequence>
<keyword evidence="1" id="KW-1133">Transmembrane helix</keyword>
<keyword evidence="3" id="KW-1185">Reference proteome</keyword>
<evidence type="ECO:0000313" key="3">
    <source>
        <dbReference type="Proteomes" id="UP001335183"/>
    </source>
</evidence>
<feature type="transmembrane region" description="Helical" evidence="1">
    <location>
        <begin position="363"/>
        <end position="388"/>
    </location>
</feature>
<evidence type="ECO:0000313" key="2">
    <source>
        <dbReference type="EMBL" id="WWA46387.1"/>
    </source>
</evidence>
<evidence type="ECO:0000256" key="1">
    <source>
        <dbReference type="SAM" id="Phobius"/>
    </source>
</evidence>
<reference evidence="2 3" key="1">
    <citation type="submission" date="2024-02" db="EMBL/GenBank/DDBJ databases">
        <title>The whole genome sequence of five bacterial samples isolated from Abu Dhabi Sabkha-shore region.</title>
        <authorList>
            <person name="Sudalaimuthuasari N."/>
            <person name="Sarfraz B."/>
            <person name="Tuyisabe J.D."/>
            <person name="Mugisha Ntwali L.D.M."/>
            <person name="Ali A.I.A.A."/>
            <person name="Almansoori S.Z.A."/>
            <person name="Alajami H.S.A."/>
            <person name="Almeqbaali A.A.S."/>
            <person name="Kundu B."/>
            <person name="Saeed E.E."/>
            <person name="Sukumarinath V."/>
            <person name="Mishra A.K."/>
            <person name="Hazzouri K.M."/>
            <person name="Almaskari R."/>
            <person name="Sharma A.K."/>
            <person name="Amiri K.M.A."/>
        </authorList>
    </citation>
    <scope>NUCLEOTIDE SEQUENCE [LARGE SCALE GENOMIC DNA]</scope>
    <source>
        <strain evidence="3">kcgeb_sd</strain>
    </source>
</reference>
<accession>A0ABZ2D032</accession>
<keyword evidence="1" id="KW-0472">Membrane</keyword>
<name>A0ABZ2D032_9SPHN</name>
<dbReference type="Proteomes" id="UP001335183">
    <property type="component" value="Chromosome"/>
</dbReference>
<feature type="transmembrane region" description="Helical" evidence="1">
    <location>
        <begin position="240"/>
        <end position="258"/>
    </location>
</feature>
<feature type="transmembrane region" description="Helical" evidence="1">
    <location>
        <begin position="264"/>
        <end position="287"/>
    </location>
</feature>
<protein>
    <submittedName>
        <fullName evidence="2">Uncharacterized protein</fullName>
    </submittedName>
</protein>
<organism evidence="2 3">
    <name type="scientific">Pelagerythrobacter marensis</name>
    <dbReference type="NCBI Taxonomy" id="543877"/>
    <lineage>
        <taxon>Bacteria</taxon>
        <taxon>Pseudomonadati</taxon>
        <taxon>Pseudomonadota</taxon>
        <taxon>Alphaproteobacteria</taxon>
        <taxon>Sphingomonadales</taxon>
        <taxon>Erythrobacteraceae</taxon>
        <taxon>Pelagerythrobacter</taxon>
    </lineage>
</organism>
<dbReference type="EMBL" id="CP144918">
    <property type="protein sequence ID" value="WWA46387.1"/>
    <property type="molecule type" value="Genomic_DNA"/>
</dbReference>
<proteinExistence type="predicted"/>
<keyword evidence="1" id="KW-0812">Transmembrane</keyword>
<gene>
    <name evidence="2" type="ORF">V5F89_08810</name>
</gene>